<dbReference type="GO" id="GO:0006508">
    <property type="term" value="P:proteolysis"/>
    <property type="evidence" value="ECO:0007669"/>
    <property type="project" value="UniProtKB-KW"/>
</dbReference>
<dbReference type="CDD" id="cd18808">
    <property type="entry name" value="SF1_C_Upf1"/>
    <property type="match status" value="1"/>
</dbReference>
<evidence type="ECO:0000256" key="2">
    <source>
        <dbReference type="ARBA" id="ARBA00022670"/>
    </source>
</evidence>
<gene>
    <name evidence="11" type="ORF">C7389_102286</name>
</gene>
<evidence type="ECO:0000259" key="9">
    <source>
        <dbReference type="Pfam" id="PF13087"/>
    </source>
</evidence>
<dbReference type="InterPro" id="IPR029024">
    <property type="entry name" value="TerB-like"/>
</dbReference>
<evidence type="ECO:0000256" key="7">
    <source>
        <dbReference type="SAM" id="MobiDB-lite"/>
    </source>
</evidence>
<keyword evidence="12" id="KW-1185">Reference proteome</keyword>
<feature type="domain" description="Restriction endonuclease type II-like" evidence="10">
    <location>
        <begin position="1875"/>
        <end position="1967"/>
    </location>
</feature>
<evidence type="ECO:0000256" key="4">
    <source>
        <dbReference type="ARBA" id="ARBA00022801"/>
    </source>
</evidence>
<dbReference type="InterPro" id="IPR025103">
    <property type="entry name" value="DUF4011"/>
</dbReference>
<dbReference type="EMBL" id="SNVV01000002">
    <property type="protein sequence ID" value="TDN56350.1"/>
    <property type="molecule type" value="Genomic_DNA"/>
</dbReference>
<evidence type="ECO:0000256" key="3">
    <source>
        <dbReference type="ARBA" id="ARBA00022723"/>
    </source>
</evidence>
<feature type="domain" description="DNA2/NAM7 helicase-like C-terminal" evidence="9">
    <location>
        <begin position="1610"/>
        <end position="1807"/>
    </location>
</feature>
<dbReference type="Gene3D" id="3.30.2010.10">
    <property type="entry name" value="Metalloproteases ('zincins'), catalytic domain"/>
    <property type="match status" value="1"/>
</dbReference>
<evidence type="ECO:0000256" key="6">
    <source>
        <dbReference type="ARBA" id="ARBA00023049"/>
    </source>
</evidence>
<keyword evidence="6" id="KW-0482">Metalloprotease</keyword>
<dbReference type="InterPro" id="IPR041679">
    <property type="entry name" value="DNA2/NAM7-like_C"/>
</dbReference>
<feature type="region of interest" description="Disordered" evidence="7">
    <location>
        <begin position="1971"/>
        <end position="1993"/>
    </location>
</feature>
<dbReference type="Pfam" id="PF13087">
    <property type="entry name" value="AAA_12"/>
    <property type="match status" value="1"/>
</dbReference>
<evidence type="ECO:0000256" key="5">
    <source>
        <dbReference type="ARBA" id="ARBA00022833"/>
    </source>
</evidence>
<keyword evidence="5" id="KW-0862">Zinc</keyword>
<dbReference type="Gene3D" id="1.10.3680.10">
    <property type="entry name" value="TerB-like"/>
    <property type="match status" value="1"/>
</dbReference>
<reference evidence="11 12" key="1">
    <citation type="submission" date="2019-03" db="EMBL/GenBank/DDBJ databases">
        <title>Genomic Encyclopedia of Type Strains, Phase IV (KMG-IV): sequencing the most valuable type-strain genomes for metagenomic binning, comparative biology and taxonomic classification.</title>
        <authorList>
            <person name="Goeker M."/>
        </authorList>
    </citation>
    <scope>NUCLEOTIDE SEQUENCE [LARGE SCALE GENOMIC DNA]</scope>
    <source>
        <strain evidence="11 12">DSM 12121</strain>
    </source>
</reference>
<dbReference type="InterPro" id="IPR001915">
    <property type="entry name" value="Peptidase_M48"/>
</dbReference>
<keyword evidence="4" id="KW-0378">Hydrolase</keyword>
<name>A0A4R6EDR4_9RHOO</name>
<comment type="cofactor">
    <cofactor evidence="1">
        <name>Zn(2+)</name>
        <dbReference type="ChEBI" id="CHEBI:29105"/>
    </cofactor>
</comment>
<dbReference type="Pfam" id="PF13195">
    <property type="entry name" value="DUF4011"/>
    <property type="match status" value="1"/>
</dbReference>
<dbReference type="Pfam" id="PF18741">
    <property type="entry name" value="MTES_1575"/>
    <property type="match status" value="1"/>
</dbReference>
<accession>A0A4R6EDR4</accession>
<sequence length="1993" mass="215669">MARSLLLSEGMAPNLYRVARELATRFGIDAPVEIYQAAGAENAAMHSVRSPVLMEVQGRMLSLLDDDTLAALLGHELGHYLAHGEDNPHRGPTLAAMAILHGSSAPEALMAAAQRLSMAQELTADRIGLLACSGLDAALRLEMVVVTGLAAETLTWDTDAYLAQSRDLMETTLAEGETAEGSTHPEHSLRTWALWLFSETDIYRQLTGHGSGTRTLAEVDALLLRVLGHPQLEIGIPTMLEDPPIEVHECALAACVLVAAADGEFHDLETQAIERVFAPLVPHWRDSLDPERALTEFQRLAPLIAASGPRLQRSLFSVLAHVLAVDGECSPGEVEVIVAIGGALGCRKLFVELLPAVLSHFGLDVHEALARPERSIPMPPRGADVDEALTVYFQGVARRGGGQVSLRRLLRMIGAYRSSPEMNERLAKMAQGNGLDFDPALSDDLDAIHRLELLPGVAAPSIELPEAPTQGCGPDGERLRRGLARLRDKLISGDGRSPSIRMQICRPGRSVDLYELEAVSTGLAERTLALLRGCKRARLFDAAEIGAHDTARRLAQALVQLERERSTRHEETGADDLYLGYPFVAGLAGGYLFRAPLILQPVRIERGAHGAGAISLVVPPDTAPIANQSALRLIFHRKGYSYPDELAEKADELAAVGPEALLGELALIGLGTVGSLDRLLPFADRREELAEWRDDRLEIEECAVLGLFPQSSSDLLQDYDDLLSALDKGAPPIALFASAREVLPADLRQALVPDTAAPTEAEASPPVPVLYADPVQRGVLAAARTAPALVVDGPPGTGKSQVIVNLVADALARGEKVAVVCEKRAALDVVAHRLDGVGLRHLLAVVHDVQEDRRALYGQVAARLENPEPRNDDGFRRGVVAGEVDALMASLRQRAALTMVTPPGHQGDAIAPLPLGQLHTYASGLEVTEPCRVDALAELPPSRLDPLAVQISALFPLADLWRQGSPWRDPAGASVRSSLADYDNDKARALMADLVSARDAAAALEGALAAAALPPGEMGHKLLEGAAKGLSAALDSRQWRDAAAGQDAFVALLVKDTKPEAVERTQLAWHALIDSQAQRQGTDRVRWFGELIAALAAQPEGADKLMELGRLWREHEAALEPFARPVAFSIDPVFAQALAEVRTRVDSLARFLSPAWWRARKTVRASLAAQWPEMAAAPMDHALLARIDGRAAAAQCWRGLADTMDWLAATQRPASLVEARAWLAAAMALIGPARAIAGCRADMQALGVWRAAPGPGVIAAWDKAAENWIDWHHRAQSLRAPVVALEAEQAALRALHAWPERWNADTVMAWDQRIDCLHAAATAMAALASAVAPIRTVLPWLPLSPTAQSLGQLAEAWRRDASRLVGADRQLAAAQAMVREAAILPAHLADGKEFDSADAWADGVRKTWTRASIASVQNHRSDLSILDQATATTLYADEAKLAALHDEERRLAVQHILAMQDDSPLLRVAPAEKGARRTPEQATREAILREARKQRNILPLRGFVRRFWDKGLLDVLPVWLLSPETATLLFPRAPVFDLVIFDEASQCTVENGLPVLMRARRAVIAGDERQMPPSNFFKAGDDADEEVSEAGIEAREMFDAESLLVLARHRAQRMGLAWHYRCRHEELIAFSNHAIYGGDLNTIPSTVSRLAPAAVHWLDVPDGSYENGANPPEARAVIGLVERLLQRPDKPSLGIVTFNLTQRRAILDEIDRRVGADAGFAELWLRANAAPRIDDRPFVKNLESVQGDERDIIIFSLGHAPVERTGRNGQTERYVPARFGPLGQRGGERRLNVAVSRAKQEIFVVASFEPHMLSVARSKHDGPRLFKGFLQFAHQLAAGQRNQAEQTLKAIGGASRSRHADAGRLPASWVPLNAQVALALETLGIKCELDVGTSDFRVPLAVVDPAAPQRYRLGILFDEAVPAESVFESHVHIPNVLASRGWKLLRISSREWDGNRAQVLAEIRAALGDGSGPKTLDVPEPGAMPAVAATDPV</sequence>
<evidence type="ECO:0000256" key="1">
    <source>
        <dbReference type="ARBA" id="ARBA00001947"/>
    </source>
</evidence>
<evidence type="ECO:0000313" key="12">
    <source>
        <dbReference type="Proteomes" id="UP000295129"/>
    </source>
</evidence>
<dbReference type="SUPFAM" id="SSF52540">
    <property type="entry name" value="P-loop containing nucleoside triphosphate hydrolases"/>
    <property type="match status" value="1"/>
</dbReference>
<evidence type="ECO:0000259" key="8">
    <source>
        <dbReference type="Pfam" id="PF01435"/>
    </source>
</evidence>
<dbReference type="GO" id="GO:0046872">
    <property type="term" value="F:metal ion binding"/>
    <property type="evidence" value="ECO:0007669"/>
    <property type="project" value="UniProtKB-KW"/>
</dbReference>
<proteinExistence type="predicted"/>
<evidence type="ECO:0000259" key="10">
    <source>
        <dbReference type="Pfam" id="PF18741"/>
    </source>
</evidence>
<keyword evidence="2" id="KW-0645">Protease</keyword>
<dbReference type="InterPro" id="IPR027417">
    <property type="entry name" value="P-loop_NTPase"/>
</dbReference>
<dbReference type="InterPro" id="IPR049468">
    <property type="entry name" value="Restrct_endonuc-II-like_dom"/>
</dbReference>
<dbReference type="SUPFAM" id="SSF158682">
    <property type="entry name" value="TerB-like"/>
    <property type="match status" value="1"/>
</dbReference>
<dbReference type="InterPro" id="IPR045055">
    <property type="entry name" value="DNA2/NAM7-like"/>
</dbReference>
<keyword evidence="3" id="KW-0479">Metal-binding</keyword>
<evidence type="ECO:0000313" key="11">
    <source>
        <dbReference type="EMBL" id="TDN56350.1"/>
    </source>
</evidence>
<comment type="caution">
    <text evidence="11">The sequence shown here is derived from an EMBL/GenBank/DDBJ whole genome shotgun (WGS) entry which is preliminary data.</text>
</comment>
<organism evidence="11 12">
    <name type="scientific">Azoarcus indigens</name>
    <dbReference type="NCBI Taxonomy" id="29545"/>
    <lineage>
        <taxon>Bacteria</taxon>
        <taxon>Pseudomonadati</taxon>
        <taxon>Pseudomonadota</taxon>
        <taxon>Betaproteobacteria</taxon>
        <taxon>Rhodocyclales</taxon>
        <taxon>Zoogloeaceae</taxon>
        <taxon>Azoarcus</taxon>
    </lineage>
</organism>
<feature type="domain" description="Peptidase M48" evidence="8">
    <location>
        <begin position="14"/>
        <end position="192"/>
    </location>
</feature>
<dbReference type="GO" id="GO:0004222">
    <property type="term" value="F:metalloendopeptidase activity"/>
    <property type="evidence" value="ECO:0007669"/>
    <property type="project" value="InterPro"/>
</dbReference>
<dbReference type="Pfam" id="PF01435">
    <property type="entry name" value="Peptidase_M48"/>
    <property type="match status" value="1"/>
</dbReference>
<dbReference type="Proteomes" id="UP000295129">
    <property type="component" value="Unassembled WGS sequence"/>
</dbReference>
<dbReference type="Gene3D" id="3.40.50.300">
    <property type="entry name" value="P-loop containing nucleotide triphosphate hydrolases"/>
    <property type="match status" value="3"/>
</dbReference>
<protein>
    <submittedName>
        <fullName evidence="11">Peptidase M48-like protein</fullName>
    </submittedName>
</protein>
<dbReference type="InterPro" id="IPR047187">
    <property type="entry name" value="SF1_C_Upf1"/>
</dbReference>
<dbReference type="PANTHER" id="PTHR10887">
    <property type="entry name" value="DNA2/NAM7 HELICASE FAMILY"/>
    <property type="match status" value="1"/>
</dbReference>